<reference evidence="2" key="1">
    <citation type="submission" date="2020-05" db="EMBL/GenBank/DDBJ databases">
        <authorList>
            <person name="Chiriac C."/>
            <person name="Salcher M."/>
            <person name="Ghai R."/>
            <person name="Kavagutti S V."/>
        </authorList>
    </citation>
    <scope>NUCLEOTIDE SEQUENCE</scope>
</reference>
<dbReference type="EMBL" id="CAFBPA010000012">
    <property type="protein sequence ID" value="CAB4995338.1"/>
    <property type="molecule type" value="Genomic_DNA"/>
</dbReference>
<name>A0A6J7NRQ4_9ZZZZ</name>
<accession>A0A6J7NRQ4</accession>
<proteinExistence type="predicted"/>
<feature type="compositionally biased region" description="Basic and acidic residues" evidence="1">
    <location>
        <begin position="80"/>
        <end position="95"/>
    </location>
</feature>
<feature type="region of interest" description="Disordered" evidence="1">
    <location>
        <begin position="55"/>
        <end position="95"/>
    </location>
</feature>
<evidence type="ECO:0000313" key="2">
    <source>
        <dbReference type="EMBL" id="CAB4995338.1"/>
    </source>
</evidence>
<gene>
    <name evidence="2" type="ORF">UFOPK4043_00150</name>
</gene>
<protein>
    <submittedName>
        <fullName evidence="2">Unannotated protein</fullName>
    </submittedName>
</protein>
<evidence type="ECO:0000256" key="1">
    <source>
        <dbReference type="SAM" id="MobiDB-lite"/>
    </source>
</evidence>
<organism evidence="2">
    <name type="scientific">freshwater metagenome</name>
    <dbReference type="NCBI Taxonomy" id="449393"/>
    <lineage>
        <taxon>unclassified sequences</taxon>
        <taxon>metagenomes</taxon>
        <taxon>ecological metagenomes</taxon>
    </lineage>
</organism>
<dbReference type="AlphaFoldDB" id="A0A6J7NRQ4"/>
<sequence>MIAKIAKIANRLDEIPAVAIAVFKHDHGAVGLEARLFGHTDAALNKVRVMSREVGRVKKETNASTSLPSDGGALLGSGRNGEEQRRSAFGIRRDPDPALSTAQVRVLDEVESQITDEVRYRLVIVINEDSHSVQPRHRAKH</sequence>